<evidence type="ECO:0000313" key="2">
    <source>
        <dbReference type="EMBL" id="EPS44062.1"/>
    </source>
</evidence>
<reference evidence="3" key="2">
    <citation type="submission" date="2013-04" db="EMBL/GenBank/DDBJ databases">
        <title>Genomic mechanisms accounting for the adaptation to parasitism in nematode-trapping fungi.</title>
        <authorList>
            <person name="Ahren D.G."/>
        </authorList>
    </citation>
    <scope>NUCLEOTIDE SEQUENCE [LARGE SCALE GENOMIC DNA]</scope>
    <source>
        <strain evidence="3">CBS 200.50</strain>
    </source>
</reference>
<feature type="signal peptide" evidence="1">
    <location>
        <begin position="1"/>
        <end position="21"/>
    </location>
</feature>
<reference evidence="2 3" key="1">
    <citation type="journal article" date="2013" name="PLoS Genet.">
        <title>Genomic mechanisms accounting for the adaptation to parasitism in nematode-trapping fungi.</title>
        <authorList>
            <person name="Meerupati T."/>
            <person name="Andersson K.M."/>
            <person name="Friman E."/>
            <person name="Kumar D."/>
            <person name="Tunlid A."/>
            <person name="Ahren D."/>
        </authorList>
    </citation>
    <scope>NUCLEOTIDE SEQUENCE [LARGE SCALE GENOMIC DNA]</scope>
    <source>
        <strain evidence="2 3">CBS 200.50</strain>
    </source>
</reference>
<name>S8C8S9_DACHA</name>
<organism evidence="2 3">
    <name type="scientific">Dactylellina haptotyla (strain CBS 200.50)</name>
    <name type="common">Nematode-trapping fungus</name>
    <name type="synonym">Monacrosporium haptotylum</name>
    <dbReference type="NCBI Taxonomy" id="1284197"/>
    <lineage>
        <taxon>Eukaryota</taxon>
        <taxon>Fungi</taxon>
        <taxon>Dikarya</taxon>
        <taxon>Ascomycota</taxon>
        <taxon>Pezizomycotina</taxon>
        <taxon>Orbiliomycetes</taxon>
        <taxon>Orbiliales</taxon>
        <taxon>Orbiliaceae</taxon>
        <taxon>Dactylellina</taxon>
    </lineage>
</organism>
<keyword evidence="1" id="KW-0732">Signal</keyword>
<gene>
    <name evidence="2" type="ORF">H072_1915</name>
</gene>
<comment type="caution">
    <text evidence="2">The sequence shown here is derived from an EMBL/GenBank/DDBJ whole genome shotgun (WGS) entry which is preliminary data.</text>
</comment>
<feature type="chain" id="PRO_5004549445" evidence="1">
    <location>
        <begin position="22"/>
        <end position="197"/>
    </location>
</feature>
<keyword evidence="3" id="KW-1185">Reference proteome</keyword>
<evidence type="ECO:0000256" key="1">
    <source>
        <dbReference type="SAM" id="SignalP"/>
    </source>
</evidence>
<dbReference type="OrthoDB" id="5089392at2759"/>
<proteinExistence type="predicted"/>
<evidence type="ECO:0000313" key="3">
    <source>
        <dbReference type="Proteomes" id="UP000015100"/>
    </source>
</evidence>
<dbReference type="Proteomes" id="UP000015100">
    <property type="component" value="Unassembled WGS sequence"/>
</dbReference>
<dbReference type="AlphaFoldDB" id="S8C8S9"/>
<sequence>MHGLKITLTAALAVFSMPSLAQVSAPKVIEDITALTTMNTNIINILSPLGPSSSPNSVTSVGASVVDRIGTLVKTMADDTNAFLSSTPLGGTRPNILKAFEDFASVQKDMVSSLISKHMIFVQFGVGRPILGALLRLKESVDTFAKSLAVLAPAIQDDVHAGGESIITIIDSAITTYEQLCIPSPLYPTIQPVCVSV</sequence>
<dbReference type="EMBL" id="AQGS01000059">
    <property type="protein sequence ID" value="EPS44062.1"/>
    <property type="molecule type" value="Genomic_DNA"/>
</dbReference>
<dbReference type="Gene3D" id="1.20.1280.140">
    <property type="match status" value="1"/>
</dbReference>
<protein>
    <submittedName>
        <fullName evidence="2">Uncharacterized protein</fullName>
    </submittedName>
</protein>
<dbReference type="HOGENOM" id="CLU_092498_0_0_1"/>
<accession>S8C8S9</accession>